<keyword evidence="12" id="KW-1185">Reference proteome</keyword>
<dbReference type="AlphaFoldDB" id="A0A1E7ESH9"/>
<evidence type="ECO:0000256" key="9">
    <source>
        <dbReference type="SAM" id="MobiDB-lite"/>
    </source>
</evidence>
<dbReference type="EMBL" id="KV784378">
    <property type="protein sequence ID" value="OEU08832.1"/>
    <property type="molecule type" value="Genomic_DNA"/>
</dbReference>
<evidence type="ECO:0000256" key="4">
    <source>
        <dbReference type="ARBA" id="ARBA00022801"/>
    </source>
</evidence>
<reference evidence="11 12" key="1">
    <citation type="submission" date="2016-09" db="EMBL/GenBank/DDBJ databases">
        <title>Extensive genetic diversity and differential bi-allelic expression allows diatom success in the polar Southern Ocean.</title>
        <authorList>
            <consortium name="DOE Joint Genome Institute"/>
            <person name="Mock T."/>
            <person name="Otillar R.P."/>
            <person name="Strauss J."/>
            <person name="Dupont C."/>
            <person name="Frickenhaus S."/>
            <person name="Maumus F."/>
            <person name="Mcmullan M."/>
            <person name="Sanges R."/>
            <person name="Schmutz J."/>
            <person name="Toseland A."/>
            <person name="Valas R."/>
            <person name="Veluchamy A."/>
            <person name="Ward B.J."/>
            <person name="Allen A."/>
            <person name="Barry K."/>
            <person name="Falciatore A."/>
            <person name="Ferrante M."/>
            <person name="Fortunato A.E."/>
            <person name="Gloeckner G."/>
            <person name="Gruber A."/>
            <person name="Hipkin R."/>
            <person name="Janech M."/>
            <person name="Kroth P."/>
            <person name="Leese F."/>
            <person name="Lindquist E."/>
            <person name="Lyon B.R."/>
            <person name="Martin J."/>
            <person name="Mayer C."/>
            <person name="Parker M."/>
            <person name="Quesneville H."/>
            <person name="Raymond J."/>
            <person name="Uhlig C."/>
            <person name="Valentin K.U."/>
            <person name="Worden A.Z."/>
            <person name="Armbrust E.V."/>
            <person name="Bowler C."/>
            <person name="Green B."/>
            <person name="Moulton V."/>
            <person name="Van Oosterhout C."/>
            <person name="Grigoriev I."/>
        </authorList>
    </citation>
    <scope>NUCLEOTIDE SEQUENCE [LARGE SCALE GENOMIC DNA]</scope>
    <source>
        <strain evidence="11 12">CCMP1102</strain>
    </source>
</reference>
<keyword evidence="6 8" id="KW-0482">Metalloprotease</keyword>
<comment type="cofactor">
    <cofactor evidence="8">
        <name>Zn(2+)</name>
        <dbReference type="ChEBI" id="CHEBI:29105"/>
    </cofactor>
    <text evidence="8">Binds 1 zinc ion per subunit.</text>
</comment>
<name>A0A1E7ESH9_9STRA</name>
<keyword evidence="10" id="KW-1133">Transmembrane helix</keyword>
<feature type="region of interest" description="Disordered" evidence="9">
    <location>
        <begin position="1"/>
        <end position="22"/>
    </location>
</feature>
<evidence type="ECO:0000256" key="8">
    <source>
        <dbReference type="PIRSR" id="PIRSR601577-2"/>
    </source>
</evidence>
<evidence type="ECO:0000256" key="6">
    <source>
        <dbReference type="ARBA" id="ARBA00023049"/>
    </source>
</evidence>
<dbReference type="Pfam" id="PF01457">
    <property type="entry name" value="Peptidase_M8"/>
    <property type="match status" value="1"/>
</dbReference>
<proteinExistence type="inferred from homology"/>
<feature type="transmembrane region" description="Helical" evidence="10">
    <location>
        <begin position="545"/>
        <end position="567"/>
    </location>
</feature>
<dbReference type="GO" id="GO:0004222">
    <property type="term" value="F:metalloendopeptidase activity"/>
    <property type="evidence" value="ECO:0007669"/>
    <property type="project" value="InterPro"/>
</dbReference>
<feature type="active site" evidence="7">
    <location>
        <position position="231"/>
    </location>
</feature>
<keyword evidence="10" id="KW-0472">Membrane</keyword>
<evidence type="ECO:0000313" key="12">
    <source>
        <dbReference type="Proteomes" id="UP000095751"/>
    </source>
</evidence>
<dbReference type="GO" id="GO:0046872">
    <property type="term" value="F:metal ion binding"/>
    <property type="evidence" value="ECO:0007669"/>
    <property type="project" value="UniProtKB-KW"/>
</dbReference>
<evidence type="ECO:0000313" key="11">
    <source>
        <dbReference type="EMBL" id="OEU08832.1"/>
    </source>
</evidence>
<dbReference type="GO" id="GO:0016020">
    <property type="term" value="C:membrane"/>
    <property type="evidence" value="ECO:0007669"/>
    <property type="project" value="InterPro"/>
</dbReference>
<keyword evidence="4" id="KW-0378">Hydrolase</keyword>
<dbReference type="Proteomes" id="UP000095751">
    <property type="component" value="Unassembled WGS sequence"/>
</dbReference>
<dbReference type="KEGG" id="fcy:FRACYDRAFT_212563"/>
<evidence type="ECO:0000256" key="1">
    <source>
        <dbReference type="ARBA" id="ARBA00005860"/>
    </source>
</evidence>
<keyword evidence="3 8" id="KW-0479">Metal-binding</keyword>
<dbReference type="GO" id="GO:0006508">
    <property type="term" value="P:proteolysis"/>
    <property type="evidence" value="ECO:0007669"/>
    <property type="project" value="UniProtKB-KW"/>
</dbReference>
<feature type="binding site" evidence="8">
    <location>
        <position position="234"/>
    </location>
    <ligand>
        <name>Zn(2+)</name>
        <dbReference type="ChEBI" id="CHEBI:29105"/>
        <note>catalytic</note>
    </ligand>
</feature>
<gene>
    <name evidence="11" type="ORF">FRACYDRAFT_212563</name>
</gene>
<feature type="binding site" evidence="8">
    <location>
        <position position="312"/>
    </location>
    <ligand>
        <name>Zn(2+)</name>
        <dbReference type="ChEBI" id="CHEBI:29105"/>
        <note>catalytic</note>
    </ligand>
</feature>
<protein>
    <submittedName>
        <fullName evidence="11">Zincin</fullName>
    </submittedName>
</protein>
<feature type="compositionally biased region" description="Low complexity" evidence="9">
    <location>
        <begin position="642"/>
        <end position="657"/>
    </location>
</feature>
<feature type="region of interest" description="Disordered" evidence="9">
    <location>
        <begin position="571"/>
        <end position="703"/>
    </location>
</feature>
<dbReference type="GO" id="GO:0005737">
    <property type="term" value="C:cytoplasm"/>
    <property type="evidence" value="ECO:0007669"/>
    <property type="project" value="TreeGrafter"/>
</dbReference>
<evidence type="ECO:0000256" key="5">
    <source>
        <dbReference type="ARBA" id="ARBA00022833"/>
    </source>
</evidence>
<dbReference type="PANTHER" id="PTHR10942">
    <property type="entry name" value="LEISHMANOLYSIN-LIKE PEPTIDASE"/>
    <property type="match status" value="1"/>
</dbReference>
<dbReference type="OrthoDB" id="527990at2759"/>
<feature type="binding site" evidence="8">
    <location>
        <position position="230"/>
    </location>
    <ligand>
        <name>Zn(2+)</name>
        <dbReference type="ChEBI" id="CHEBI:29105"/>
        <note>catalytic</note>
    </ligand>
</feature>
<keyword evidence="2" id="KW-0645">Protease</keyword>
<dbReference type="InterPro" id="IPR001577">
    <property type="entry name" value="Peptidase_M8"/>
</dbReference>
<evidence type="ECO:0000256" key="3">
    <source>
        <dbReference type="ARBA" id="ARBA00022723"/>
    </source>
</evidence>
<dbReference type="SUPFAM" id="SSF55486">
    <property type="entry name" value="Metalloproteases ('zincins'), catalytic domain"/>
    <property type="match status" value="1"/>
</dbReference>
<comment type="similarity">
    <text evidence="1">Belongs to the peptidase M8 family.</text>
</comment>
<feature type="compositionally biased region" description="Low complexity" evidence="9">
    <location>
        <begin position="589"/>
        <end position="610"/>
    </location>
</feature>
<evidence type="ECO:0000256" key="2">
    <source>
        <dbReference type="ARBA" id="ARBA00022670"/>
    </source>
</evidence>
<dbReference type="Gene3D" id="3.90.132.10">
    <property type="entry name" value="Leishmanolysin , domain 2"/>
    <property type="match status" value="1"/>
</dbReference>
<evidence type="ECO:0000256" key="7">
    <source>
        <dbReference type="PIRSR" id="PIRSR601577-1"/>
    </source>
</evidence>
<evidence type="ECO:0000256" key="10">
    <source>
        <dbReference type="SAM" id="Phobius"/>
    </source>
</evidence>
<accession>A0A1E7ESH9</accession>
<dbReference type="InParanoid" id="A0A1E7ESH9"/>
<keyword evidence="5 8" id="KW-0862">Zinc</keyword>
<dbReference type="PANTHER" id="PTHR10942:SF0">
    <property type="entry name" value="LEISHMANOLYSIN-LIKE PEPTIDASE"/>
    <property type="match status" value="1"/>
</dbReference>
<sequence>MGDLDHEIPYENHPFQETYNRRRRERQRERQLQNEDLYAVVEVEEVVEVEGVVAIDEIDTTVADDGSVSEGGGGDLYKPLRIRFETQALDDTRNAANAAKIDFIKTQILPDTAEFWSQALSVVPVNGNLKISAAELENREFCGDSEFTQVPTEHISTGIPDVDLVLYVSGTPSSRFCRGTTLAVAVACNFDQFDRPTAGAINVCLDRIDLNEDGTASDAIVEDNTDVLKHEVAHVLGHSSNSYRFFWDAETGIERTPQDTMKFFQGNNGQRYAAIVTPKVRAMARNQFNCQSLVGAKLENQPTGSDSCTGDHWDEHDYYPEALSGVISPTTNIMSHMTLALFEDSGWYRANYTQDYCPLYGSTYGGMEAEQLACTDTVNADSLNIYSEVYGSDSQCIPTDGGDGRCYRTACVKDEMVVRVNVRGDWLACEYDFQKLDVRVGAGALPQTLVCPRLSTACPDLFCPFNCAGRGVCNYDAIGFNNTVQPTCECFDKSDTSPGCSDSQIQKGDFFEDAGGLLNDLEQDFFDPLISVFVDHPDKWTTSSWAWAAGLFTVFLIMLLCVCSTFWPESNNKKSQNKDLTRSYRGTTPPRAASSPRNKSSSKTSSSAPHRSQDHSRRTASTKSRNSSKRVEERRPLRVSRSKPSSSSPRYSPSKEYSSQKRNSSSYHQRYAEENHRVVSPTQFHQSQVYGGRRTSSSTMAEM</sequence>
<organism evidence="11 12">
    <name type="scientific">Fragilariopsis cylindrus CCMP1102</name>
    <dbReference type="NCBI Taxonomy" id="635003"/>
    <lineage>
        <taxon>Eukaryota</taxon>
        <taxon>Sar</taxon>
        <taxon>Stramenopiles</taxon>
        <taxon>Ochrophyta</taxon>
        <taxon>Bacillariophyta</taxon>
        <taxon>Bacillariophyceae</taxon>
        <taxon>Bacillariophycidae</taxon>
        <taxon>Bacillariales</taxon>
        <taxon>Bacillariaceae</taxon>
        <taxon>Fragilariopsis</taxon>
    </lineage>
</organism>
<feature type="compositionally biased region" description="Polar residues" evidence="9">
    <location>
        <begin position="680"/>
        <end position="703"/>
    </location>
</feature>
<dbReference type="GO" id="GO:0007155">
    <property type="term" value="P:cell adhesion"/>
    <property type="evidence" value="ECO:0007669"/>
    <property type="project" value="InterPro"/>
</dbReference>
<keyword evidence="10" id="KW-0812">Transmembrane</keyword>
<dbReference type="Gene3D" id="3.10.170.20">
    <property type="match status" value="1"/>
</dbReference>
<feature type="compositionally biased region" description="Basic and acidic residues" evidence="9">
    <location>
        <begin position="1"/>
        <end position="10"/>
    </location>
</feature>